<protein>
    <recommendedName>
        <fullName evidence="3">Lamin tail domain-containing protein</fullName>
    </recommendedName>
</protein>
<evidence type="ECO:0000313" key="1">
    <source>
        <dbReference type="EMBL" id="MDO3398272.1"/>
    </source>
</evidence>
<comment type="caution">
    <text evidence="1">The sequence shown here is derived from an EMBL/GenBank/DDBJ whole genome shotgun (WGS) entry which is preliminary data.</text>
</comment>
<organism evidence="1 2">
    <name type="scientific">Nocardioides cremeus</name>
    <dbReference type="NCBI Taxonomy" id="3058044"/>
    <lineage>
        <taxon>Bacteria</taxon>
        <taxon>Bacillati</taxon>
        <taxon>Actinomycetota</taxon>
        <taxon>Actinomycetes</taxon>
        <taxon>Propionibacteriales</taxon>
        <taxon>Nocardioidaceae</taxon>
        <taxon>Nocardioides</taxon>
    </lineage>
</organism>
<name>A0ABT8TWD9_9ACTN</name>
<evidence type="ECO:0008006" key="3">
    <source>
        <dbReference type="Google" id="ProtNLM"/>
    </source>
</evidence>
<sequence>MPISTRASRRLAPHLAGSLGLAAQATGVTQAPAHAASTGLVISEVYGGGGNSGATYTHDFIELHNPTDAA</sequence>
<feature type="non-terminal residue" evidence="1">
    <location>
        <position position="70"/>
    </location>
</feature>
<reference evidence="1" key="1">
    <citation type="submission" date="2023-06" db="EMBL/GenBank/DDBJ databases">
        <title>Genome sequence of Nocardioides sp. SOB44.</title>
        <authorList>
            <person name="Zhang G."/>
        </authorList>
    </citation>
    <scope>NUCLEOTIDE SEQUENCE</scope>
    <source>
        <strain evidence="1">SOB44</strain>
    </source>
</reference>
<dbReference type="Proteomes" id="UP001168363">
    <property type="component" value="Unassembled WGS sequence"/>
</dbReference>
<keyword evidence="2" id="KW-1185">Reference proteome</keyword>
<dbReference type="EMBL" id="JAULSC010000360">
    <property type="protein sequence ID" value="MDO3398272.1"/>
    <property type="molecule type" value="Genomic_DNA"/>
</dbReference>
<proteinExistence type="predicted"/>
<evidence type="ECO:0000313" key="2">
    <source>
        <dbReference type="Proteomes" id="UP001168363"/>
    </source>
</evidence>
<accession>A0ABT8TWD9</accession>
<dbReference type="RefSeq" id="WP_302710516.1">
    <property type="nucleotide sequence ID" value="NZ_JAULSC010000360.1"/>
</dbReference>
<gene>
    <name evidence="1" type="ORF">QWJ41_21355</name>
</gene>